<feature type="coiled-coil region" evidence="1">
    <location>
        <begin position="419"/>
        <end position="533"/>
    </location>
</feature>
<dbReference type="SUPFAM" id="SSF52058">
    <property type="entry name" value="L domain-like"/>
    <property type="match status" value="1"/>
</dbReference>
<keyword evidence="3" id="KW-1185">Reference proteome</keyword>
<evidence type="ECO:0000256" key="1">
    <source>
        <dbReference type="SAM" id="Coils"/>
    </source>
</evidence>
<gene>
    <name evidence="2" type="ORF">FMOSSE_LOCUS13202</name>
</gene>
<keyword evidence="1" id="KW-0175">Coiled coil</keyword>
<dbReference type="Proteomes" id="UP000789375">
    <property type="component" value="Unassembled WGS sequence"/>
</dbReference>
<organism evidence="2 3">
    <name type="scientific">Funneliformis mosseae</name>
    <name type="common">Endomycorrhizal fungus</name>
    <name type="synonym">Glomus mosseae</name>
    <dbReference type="NCBI Taxonomy" id="27381"/>
    <lineage>
        <taxon>Eukaryota</taxon>
        <taxon>Fungi</taxon>
        <taxon>Fungi incertae sedis</taxon>
        <taxon>Mucoromycota</taxon>
        <taxon>Glomeromycotina</taxon>
        <taxon>Glomeromycetes</taxon>
        <taxon>Glomerales</taxon>
        <taxon>Glomeraceae</taxon>
        <taxon>Funneliformis</taxon>
    </lineage>
</organism>
<sequence length="598" mass="70139">NSSQKLVNLIRMDITQETDIKQQIIKLDYSNLNHTGPLILKFSNLKELDCSNSNLTYLDVSGCPKLVYLNANHNRLCRISVNSESLEYLNLLDNNFPEQDLTFFSGFVNLKELHIGNIDDREGDVYNRFHGSLEPLKGLTKLESLNINNTDIDSGLEYLPNSVKILQCLAERPNAKVKNLYMQLENFVTDAKDVYQGKYNLKVWKRNWNLETEKENLQKQITSYQSQMEELASDEKEYLTFQQEELENEKNDLLARQEELRLEKSRLEQEVRNLTQQVETLTVDLERMNAIYQEREKGINEMESKLKSFKSVQEMDKVKLLEQIKALKDDLTVKGKEKMNKVNEINKTNFKLKNKKEEIEELEGKLNEIKIKMVALNAKKEESNQLRKDLNNKVIGSKCSTAHLRKQLTSFKNDIDSKKMELSRQLEGMKKLKNNLNKAKEDLEKLQDEKDQIENEIESHREEEKRFQENLANLNTQLEDKEALINKLQEEKQKQVNELKGRLVTIKDLFPQIQTKENELKELIDTIKEDLSRKRKPLLEQLLEEQKKSILNNGNSDSEEVENYKKDLNSELTEQDILKLLSKHEEVIQLKKQLEQKF</sequence>
<feature type="coiled-coil region" evidence="1">
    <location>
        <begin position="342"/>
        <end position="393"/>
    </location>
</feature>
<accession>A0A9N9EP13</accession>
<evidence type="ECO:0000313" key="3">
    <source>
        <dbReference type="Proteomes" id="UP000789375"/>
    </source>
</evidence>
<dbReference type="Gene3D" id="3.80.10.10">
    <property type="entry name" value="Ribonuclease Inhibitor"/>
    <property type="match status" value="1"/>
</dbReference>
<comment type="caution">
    <text evidence="2">The sequence shown here is derived from an EMBL/GenBank/DDBJ whole genome shotgun (WGS) entry which is preliminary data.</text>
</comment>
<feature type="non-terminal residue" evidence="2">
    <location>
        <position position="1"/>
    </location>
</feature>
<feature type="coiled-coil region" evidence="1">
    <location>
        <begin position="207"/>
        <end position="291"/>
    </location>
</feature>
<dbReference type="EMBL" id="CAJVPP010007402">
    <property type="protein sequence ID" value="CAG8688163.1"/>
    <property type="molecule type" value="Genomic_DNA"/>
</dbReference>
<protein>
    <submittedName>
        <fullName evidence="2">15801_t:CDS:1</fullName>
    </submittedName>
</protein>
<reference evidence="2" key="1">
    <citation type="submission" date="2021-06" db="EMBL/GenBank/DDBJ databases">
        <authorList>
            <person name="Kallberg Y."/>
            <person name="Tangrot J."/>
            <person name="Rosling A."/>
        </authorList>
    </citation>
    <scope>NUCLEOTIDE SEQUENCE</scope>
    <source>
        <strain evidence="2">87-6 pot B 2015</strain>
    </source>
</reference>
<dbReference type="InterPro" id="IPR032675">
    <property type="entry name" value="LRR_dom_sf"/>
</dbReference>
<name>A0A9N9EP13_FUNMO</name>
<proteinExistence type="predicted"/>
<evidence type="ECO:0000313" key="2">
    <source>
        <dbReference type="EMBL" id="CAG8688163.1"/>
    </source>
</evidence>
<dbReference type="AlphaFoldDB" id="A0A9N9EP13"/>